<feature type="transmembrane region" description="Helical" evidence="1">
    <location>
        <begin position="6"/>
        <end position="22"/>
    </location>
</feature>
<organism evidence="2 3">
    <name type="scientific">Neobacillus notoginsengisoli</name>
    <dbReference type="NCBI Taxonomy" id="1578198"/>
    <lineage>
        <taxon>Bacteria</taxon>
        <taxon>Bacillati</taxon>
        <taxon>Bacillota</taxon>
        <taxon>Bacilli</taxon>
        <taxon>Bacillales</taxon>
        <taxon>Bacillaceae</taxon>
        <taxon>Neobacillus</taxon>
    </lineage>
</organism>
<evidence type="ECO:0000313" key="3">
    <source>
        <dbReference type="Proteomes" id="UP000284416"/>
    </source>
</evidence>
<dbReference type="AlphaFoldDB" id="A0A417YE86"/>
<sequence>MEPIYVISIIGGLIIILLVAGAPMKTGRMLGQAVIKLIIGAVLLFFLNTIGNQYGVHIPINLFTTTVSGFLGIPGLAALVAVDMFIIG</sequence>
<protein>
    <submittedName>
        <fullName evidence="2">Pro-sigmaK processing inhibitor BofA</fullName>
    </submittedName>
</protein>
<dbReference type="RefSeq" id="WP_118924846.1">
    <property type="nucleotide sequence ID" value="NZ_QWEG01000026.1"/>
</dbReference>
<keyword evidence="1" id="KW-0472">Membrane</keyword>
<evidence type="ECO:0000256" key="1">
    <source>
        <dbReference type="SAM" id="Phobius"/>
    </source>
</evidence>
<dbReference type="OrthoDB" id="2692225at2"/>
<accession>A0A417YE86</accession>
<evidence type="ECO:0000313" key="2">
    <source>
        <dbReference type="EMBL" id="RHW30921.1"/>
    </source>
</evidence>
<name>A0A417YE86_9BACI</name>
<dbReference type="Proteomes" id="UP000284416">
    <property type="component" value="Unassembled WGS sequence"/>
</dbReference>
<proteinExistence type="predicted"/>
<comment type="caution">
    <text evidence="2">The sequence shown here is derived from an EMBL/GenBank/DDBJ whole genome shotgun (WGS) entry which is preliminary data.</text>
</comment>
<dbReference type="EMBL" id="QWEG01000026">
    <property type="protein sequence ID" value="RHW30921.1"/>
    <property type="molecule type" value="Genomic_DNA"/>
</dbReference>
<reference evidence="2 3" key="1">
    <citation type="journal article" date="2017" name="Int. J. Syst. Evol. Microbiol.">
        <title>Bacillus notoginsengisoli sp. nov., a novel bacterium isolated from the rhizosphere of Panax notoginseng.</title>
        <authorList>
            <person name="Zhang M.Y."/>
            <person name="Cheng J."/>
            <person name="Cai Y."/>
            <person name="Zhang T.Y."/>
            <person name="Wu Y.Y."/>
            <person name="Manikprabhu D."/>
            <person name="Li W.J."/>
            <person name="Zhang Y.X."/>
        </authorList>
    </citation>
    <scope>NUCLEOTIDE SEQUENCE [LARGE SCALE GENOMIC DNA]</scope>
    <source>
        <strain evidence="2 3">JCM 30743</strain>
    </source>
</reference>
<keyword evidence="1" id="KW-0812">Transmembrane</keyword>
<keyword evidence="1" id="KW-1133">Transmembrane helix</keyword>
<dbReference type="Pfam" id="PF07441">
    <property type="entry name" value="BofA"/>
    <property type="match status" value="1"/>
</dbReference>
<feature type="transmembrane region" description="Helical" evidence="1">
    <location>
        <begin position="67"/>
        <end position="87"/>
    </location>
</feature>
<feature type="transmembrane region" description="Helical" evidence="1">
    <location>
        <begin position="34"/>
        <end position="55"/>
    </location>
</feature>
<dbReference type="InterPro" id="IPR010001">
    <property type="entry name" value="BofA"/>
</dbReference>
<gene>
    <name evidence="2" type="primary">bofA</name>
    <name evidence="2" type="ORF">D1B31_22885</name>
</gene>
<dbReference type="NCBIfam" id="TIGR02862">
    <property type="entry name" value="spore_BofA"/>
    <property type="match status" value="1"/>
</dbReference>
<keyword evidence="3" id="KW-1185">Reference proteome</keyword>